<dbReference type="RefSeq" id="WP_198691523.1">
    <property type="nucleotide sequence ID" value="NZ_CAWPUD010000098.1"/>
</dbReference>
<protein>
    <submittedName>
        <fullName evidence="4">Tyrosine-type recombinase/integrase</fullName>
    </submittedName>
</protein>
<feature type="non-terminal residue" evidence="4">
    <location>
        <position position="1"/>
    </location>
</feature>
<comment type="caution">
    <text evidence="4">The sequence shown here is derived from an EMBL/GenBank/DDBJ whole genome shotgun (WGS) entry which is preliminary data.</text>
</comment>
<feature type="domain" description="Tyr recombinase" evidence="3">
    <location>
        <begin position="1"/>
        <end position="62"/>
    </location>
</feature>
<dbReference type="Proteomes" id="UP000696184">
    <property type="component" value="Unassembled WGS sequence"/>
</dbReference>
<dbReference type="PROSITE" id="PS51898">
    <property type="entry name" value="TYR_RECOMBINASE"/>
    <property type="match status" value="1"/>
</dbReference>
<organism evidence="4 5">
    <name type="scientific">Xenorhabdus lircayensis</name>
    <dbReference type="NCBI Taxonomy" id="2763499"/>
    <lineage>
        <taxon>Bacteria</taxon>
        <taxon>Pseudomonadati</taxon>
        <taxon>Pseudomonadota</taxon>
        <taxon>Gammaproteobacteria</taxon>
        <taxon>Enterobacterales</taxon>
        <taxon>Morganellaceae</taxon>
        <taxon>Xenorhabdus</taxon>
    </lineage>
</organism>
<dbReference type="InterPro" id="IPR002104">
    <property type="entry name" value="Integrase_catalytic"/>
</dbReference>
<proteinExistence type="predicted"/>
<gene>
    <name evidence="4" type="ORF">H8A87_19440</name>
</gene>
<evidence type="ECO:0000256" key="1">
    <source>
        <dbReference type="ARBA" id="ARBA00023172"/>
    </source>
</evidence>
<dbReference type="EMBL" id="JACOII010000094">
    <property type="protein sequence ID" value="MBI6550784.1"/>
    <property type="molecule type" value="Genomic_DNA"/>
</dbReference>
<feature type="region of interest" description="Disordered" evidence="2">
    <location>
        <begin position="59"/>
        <end position="81"/>
    </location>
</feature>
<dbReference type="InterPro" id="IPR013762">
    <property type="entry name" value="Integrase-like_cat_sf"/>
</dbReference>
<dbReference type="InterPro" id="IPR011010">
    <property type="entry name" value="DNA_brk_join_enz"/>
</dbReference>
<evidence type="ECO:0000256" key="2">
    <source>
        <dbReference type="SAM" id="MobiDB-lite"/>
    </source>
</evidence>
<sequence length="81" mass="9042">ALHRAEVEKPGGCHLFRHAMATQMLENGADTRHIQAILGHVSLETTQIYTRVAIGHLKEVHQQTHPAERDHPAKPDTEPNP</sequence>
<reference evidence="4 5" key="1">
    <citation type="submission" date="2020-08" db="EMBL/GenBank/DDBJ databases">
        <title>Description of Xenorhabdus lircayensis sp. nov., the symbiotic bacterium associated with the entomopathogenic nematode Steirnernema unicornum.</title>
        <authorList>
            <person name="Castaneda-Alvarez C."/>
            <person name="Prodan S."/>
            <person name="Zamorano A."/>
            <person name="San-Blas E."/>
            <person name="Aballay E."/>
        </authorList>
    </citation>
    <scope>NUCLEOTIDE SEQUENCE [LARGE SCALE GENOMIC DNA]</scope>
    <source>
        <strain evidence="4 5">VLS</strain>
    </source>
</reference>
<evidence type="ECO:0000259" key="3">
    <source>
        <dbReference type="PROSITE" id="PS51898"/>
    </source>
</evidence>
<dbReference type="Gene3D" id="1.10.443.10">
    <property type="entry name" value="Intergrase catalytic core"/>
    <property type="match status" value="1"/>
</dbReference>
<keyword evidence="5" id="KW-1185">Reference proteome</keyword>
<accession>A0ABS0UA69</accession>
<evidence type="ECO:0000313" key="5">
    <source>
        <dbReference type="Proteomes" id="UP000696184"/>
    </source>
</evidence>
<dbReference type="Pfam" id="PF00589">
    <property type="entry name" value="Phage_integrase"/>
    <property type="match status" value="1"/>
</dbReference>
<name>A0ABS0UA69_9GAMM</name>
<evidence type="ECO:0000313" key="4">
    <source>
        <dbReference type="EMBL" id="MBI6550784.1"/>
    </source>
</evidence>
<dbReference type="SUPFAM" id="SSF56349">
    <property type="entry name" value="DNA breaking-rejoining enzymes"/>
    <property type="match status" value="1"/>
</dbReference>
<keyword evidence="1" id="KW-0233">DNA recombination</keyword>